<comment type="caution">
    <text evidence="5">The sequence shown here is derived from an EMBL/GenBank/DDBJ whole genome shotgun (WGS) entry which is preliminary data.</text>
</comment>
<organism evidence="5 6">
    <name type="scientific">Paenibacillus shirakamiensis</name>
    <dbReference type="NCBI Taxonomy" id="1265935"/>
    <lineage>
        <taxon>Bacteria</taxon>
        <taxon>Bacillati</taxon>
        <taxon>Bacillota</taxon>
        <taxon>Bacilli</taxon>
        <taxon>Bacillales</taxon>
        <taxon>Paenibacillaceae</taxon>
        <taxon>Paenibacillus</taxon>
    </lineage>
</organism>
<dbReference type="EMBL" id="JAGGLD010000008">
    <property type="protein sequence ID" value="MBP2002372.1"/>
    <property type="molecule type" value="Genomic_DNA"/>
</dbReference>
<dbReference type="Proteomes" id="UP001519288">
    <property type="component" value="Unassembled WGS sequence"/>
</dbReference>
<comment type="similarity">
    <text evidence="1">Belongs to the zinc-associated anti-sigma factor (ZAS) superfamily. Anti-sigma-W factor family.</text>
</comment>
<dbReference type="RefSeq" id="WP_209865292.1">
    <property type="nucleotide sequence ID" value="NZ_JAGGLD010000008.1"/>
</dbReference>
<evidence type="ECO:0000256" key="2">
    <source>
        <dbReference type="ARBA" id="ARBA00024438"/>
    </source>
</evidence>
<name>A0ABS4JKX9_9BACL</name>
<protein>
    <recommendedName>
        <fullName evidence="2">Anti-sigma-W factor RsiW</fullName>
    </recommendedName>
</protein>
<dbReference type="InterPro" id="IPR041916">
    <property type="entry name" value="Anti_sigma_zinc_sf"/>
</dbReference>
<dbReference type="Pfam" id="PF13490">
    <property type="entry name" value="zf-HC2"/>
    <property type="match status" value="1"/>
</dbReference>
<keyword evidence="3" id="KW-1133">Transmembrane helix</keyword>
<keyword evidence="3" id="KW-0472">Membrane</keyword>
<evidence type="ECO:0000256" key="3">
    <source>
        <dbReference type="SAM" id="Phobius"/>
    </source>
</evidence>
<evidence type="ECO:0000313" key="5">
    <source>
        <dbReference type="EMBL" id="MBP2002372.1"/>
    </source>
</evidence>
<sequence>MDCKQAVSYMHEYLDEELSKEHAQVLKLHMEGCSACAHHFQELEQTEMMLFRVVKNSVPTASDELVGRIMRDIPNKKGQRTWFTWVKRHPALTAVALFMFVMFFSTMSLWKVDDQLIVRGNDLNQLVFEGDTVIVPSGKTIDGDLTVENGKAKIYGEVHGNLTVIDGSVYQASTAKISGSVKSIDQALDWVWYKITNTFNEVAYQ</sequence>
<keyword evidence="6" id="KW-1185">Reference proteome</keyword>
<dbReference type="Gene3D" id="1.10.10.1320">
    <property type="entry name" value="Anti-sigma factor, zinc-finger domain"/>
    <property type="match status" value="1"/>
</dbReference>
<feature type="domain" description="Putative zinc-finger" evidence="4">
    <location>
        <begin position="3"/>
        <end position="37"/>
    </location>
</feature>
<evidence type="ECO:0000259" key="4">
    <source>
        <dbReference type="Pfam" id="PF13490"/>
    </source>
</evidence>
<dbReference type="InterPro" id="IPR027383">
    <property type="entry name" value="Znf_put"/>
</dbReference>
<accession>A0ABS4JKX9</accession>
<proteinExistence type="inferred from homology"/>
<evidence type="ECO:0000313" key="6">
    <source>
        <dbReference type="Proteomes" id="UP001519288"/>
    </source>
</evidence>
<evidence type="ECO:0000256" key="1">
    <source>
        <dbReference type="ARBA" id="ARBA00024353"/>
    </source>
</evidence>
<gene>
    <name evidence="5" type="ORF">J2Z69_003445</name>
</gene>
<feature type="transmembrane region" description="Helical" evidence="3">
    <location>
        <begin position="91"/>
        <end position="110"/>
    </location>
</feature>
<reference evidence="5 6" key="1">
    <citation type="submission" date="2021-03" db="EMBL/GenBank/DDBJ databases">
        <title>Genomic Encyclopedia of Type Strains, Phase IV (KMG-IV): sequencing the most valuable type-strain genomes for metagenomic binning, comparative biology and taxonomic classification.</title>
        <authorList>
            <person name="Goeker M."/>
        </authorList>
    </citation>
    <scope>NUCLEOTIDE SEQUENCE [LARGE SCALE GENOMIC DNA]</scope>
    <source>
        <strain evidence="5 6">DSM 26806</strain>
    </source>
</reference>
<keyword evidence="3" id="KW-0812">Transmembrane</keyword>